<dbReference type="EMBL" id="ADCY02000040">
    <property type="protein sequence ID" value="EFG30202.1"/>
    <property type="molecule type" value="Genomic_DNA"/>
</dbReference>
<comment type="caution">
    <text evidence="1">The sequence shown here is derived from an EMBL/GenBank/DDBJ whole genome shotgun (WGS) entry which is preliminary data.</text>
</comment>
<evidence type="ECO:0000313" key="1">
    <source>
        <dbReference type="EMBL" id="EFG30202.1"/>
    </source>
</evidence>
<accession>V9HB13</accession>
<evidence type="ECO:0000313" key="2">
    <source>
        <dbReference type="Proteomes" id="UP000017813"/>
    </source>
</evidence>
<protein>
    <submittedName>
        <fullName evidence="1">Uncharacterized protein</fullName>
    </submittedName>
</protein>
<dbReference type="AlphaFoldDB" id="V9HB13"/>
<dbReference type="STRING" id="641147.HMPREF9021_01971"/>
<organism evidence="1 2">
    <name type="scientific">Simonsiella muelleri ATCC 29453</name>
    <dbReference type="NCBI Taxonomy" id="641147"/>
    <lineage>
        <taxon>Bacteria</taxon>
        <taxon>Pseudomonadati</taxon>
        <taxon>Pseudomonadota</taxon>
        <taxon>Betaproteobacteria</taxon>
        <taxon>Neisseriales</taxon>
        <taxon>Neisseriaceae</taxon>
        <taxon>Simonsiella</taxon>
    </lineage>
</organism>
<gene>
    <name evidence="1" type="ORF">HMPREF9021_01971</name>
</gene>
<sequence>MAKDKAYAAFDQMEDWVSELMAAKKNNATFDDASNEWKKAPQVVQELSEVVQTDVAKGGLYASGNQLVGAVLDGAISDYEKANGAKPSGAIIHNALRVALNSVSSHSLSKSGVPVTFDDVGSIQSDAPINSNRVTVVLYNTLVESVPFGGYIDMSENMAGKIIIANHVAGSTTGGYTENQSLDGILGGKPFMSHERTVEMTSTDKTTFSAKFKYADNDSAGSPIIPSATQILVNGLPSGGAAMQATVTEKTSGLSGSIEINDVTYTFTGTTTNETGEVTIKFNSAVPEGVKVYAVGLLNYENKLMKEKRPILMANARSHELRAGFYSAIYQATQEAKTQWNKEIRLDLGSESMLAMNNQYAAEKHMTALRAMYRIGKNYISSVNLNASVRQDQRSRESMWRDVLFSLTTADQNMVDRTNSFGIGVIYVGGKGKAELTALPNDVFVPSGISSRAGIYRIGTLFGQYEVYYAPNLVQETSSSIEMLCIGRSEQTGLNPYIFGDVAAPTFLKMNVDKDLREGAGYFYAGAASVNPYIKAACGASIIAITGI</sequence>
<reference evidence="1 2" key="2">
    <citation type="submission" date="2011-10" db="EMBL/GenBank/DDBJ databases">
        <title>The Genome Sequence of Simonsiella muelleri ATCC 29453.</title>
        <authorList>
            <consortium name="The Broad Institute Genome Sequencing Platform"/>
            <consortium name="The Broad Institute Genome Sequencing Center for Infectious Disease"/>
            <person name="Earl A."/>
            <person name="Ward D."/>
            <person name="Feldgarden M."/>
            <person name="Gevers D."/>
            <person name="Izard J."/>
            <person name="Baranova O.V."/>
            <person name="Blanton J.M."/>
            <person name="Tanner A.C."/>
            <person name="Dewhirst F."/>
            <person name="Young S.K."/>
            <person name="Zeng Q."/>
            <person name="Gargeya S."/>
            <person name="Fitzgerald M."/>
            <person name="Haas B."/>
            <person name="Abouelleil A."/>
            <person name="Alvarado L."/>
            <person name="Arachchi H.M."/>
            <person name="Berlin A."/>
            <person name="Brown A."/>
            <person name="Chapman S.B."/>
            <person name="Chen Z."/>
            <person name="Dunbar C."/>
            <person name="Freedman E."/>
            <person name="Gearin G."/>
            <person name="Goldberg J."/>
            <person name="Griggs A."/>
            <person name="Gujja S."/>
            <person name="Heiman D."/>
            <person name="Howarth C."/>
            <person name="Larson L."/>
            <person name="Lui A."/>
            <person name="MacDonald P.J.P."/>
            <person name="Montmayeur A."/>
            <person name="Murphy C."/>
            <person name="Neiman D."/>
            <person name="Pearson M."/>
            <person name="Priest M."/>
            <person name="Roberts A."/>
            <person name="Saif S."/>
            <person name="Shea T."/>
            <person name="Shenoy N."/>
            <person name="Sisk P."/>
            <person name="Stolte C."/>
            <person name="Sykes S."/>
            <person name="Wortman J."/>
            <person name="Nusbaum C."/>
            <person name="Birren B."/>
        </authorList>
    </citation>
    <scope>NUCLEOTIDE SEQUENCE [LARGE SCALE GENOMIC DNA]</scope>
    <source>
        <strain evidence="1 2">ATCC 29453</strain>
    </source>
</reference>
<dbReference type="HOGENOM" id="CLU_494904_0_0_4"/>
<proteinExistence type="predicted"/>
<reference evidence="1 2" key="1">
    <citation type="submission" date="2010-03" db="EMBL/GenBank/DDBJ databases">
        <authorList>
            <consortium name="The Broad Institute Genome Sequencing Platform"/>
            <person name="Ward D."/>
            <person name="Earl A."/>
            <person name="Feldgarden M."/>
            <person name="Gevers D."/>
            <person name="Young S."/>
            <person name="Zeng Q."/>
            <person name="Koehrsen M."/>
            <person name="Alvarado L."/>
            <person name="Berlin A.M."/>
            <person name="Borenstein D."/>
            <person name="Chapman S.B."/>
            <person name="Chen Z."/>
            <person name="Engels R."/>
            <person name="Freedman E."/>
            <person name="Gellesch M."/>
            <person name="Goldberg J."/>
            <person name="Griggs A."/>
            <person name="Gujja S."/>
            <person name="Heilman E.R."/>
            <person name="Heiman D.I."/>
            <person name="Hepburn T.A."/>
            <person name="Howarth C."/>
            <person name="Jen D."/>
            <person name="Larson L."/>
            <person name="Mehta T."/>
            <person name="Park D."/>
            <person name="Pearson M."/>
            <person name="Richards J."/>
            <person name="Roberts A."/>
            <person name="Saif S."/>
            <person name="Shea T.D."/>
            <person name="Shenoy N."/>
            <person name="Sisk P."/>
            <person name="Stolte C."/>
            <person name="Sykes S.N."/>
            <person name="Walk T."/>
            <person name="White J."/>
            <person name="Yandava C."/>
            <person name="Izard J."/>
            <person name="Baranova O.V."/>
            <person name="Blanton J.M."/>
            <person name="Tanner A.C."/>
            <person name="Dewhirst F."/>
            <person name="Haas B."/>
            <person name="Nusbaum C."/>
            <person name="Birren B."/>
        </authorList>
    </citation>
    <scope>NUCLEOTIDE SEQUENCE [LARGE SCALE GENOMIC DNA]</scope>
    <source>
        <strain evidence="1 2">ATCC 29453</strain>
    </source>
</reference>
<dbReference type="OrthoDB" id="7054215at2"/>
<dbReference type="eggNOG" id="ENOG5030YCV">
    <property type="taxonomic scope" value="Bacteria"/>
</dbReference>
<keyword evidence="2" id="KW-1185">Reference proteome</keyword>
<name>V9HB13_9NEIS</name>
<dbReference type="KEGG" id="smur:BWP33_08560"/>
<dbReference type="Proteomes" id="UP000017813">
    <property type="component" value="Unassembled WGS sequence"/>
</dbReference>
<dbReference type="RefSeq" id="WP_002642223.1">
    <property type="nucleotide sequence ID" value="NZ_CP019448.1"/>
</dbReference>